<proteinExistence type="predicted"/>
<reference evidence="2 3" key="1">
    <citation type="journal article" date="2020" name="ISME J.">
        <title>Uncovering the hidden diversity of litter-decomposition mechanisms in mushroom-forming fungi.</title>
        <authorList>
            <person name="Floudas D."/>
            <person name="Bentzer J."/>
            <person name="Ahren D."/>
            <person name="Johansson T."/>
            <person name="Persson P."/>
            <person name="Tunlid A."/>
        </authorList>
    </citation>
    <scope>NUCLEOTIDE SEQUENCE [LARGE SCALE GENOMIC DNA]</scope>
    <source>
        <strain evidence="2 3">CBS 146.42</strain>
    </source>
</reference>
<feature type="compositionally biased region" description="Low complexity" evidence="1">
    <location>
        <begin position="254"/>
        <end position="267"/>
    </location>
</feature>
<accession>A0A8H5CU26</accession>
<feature type="compositionally biased region" description="Polar residues" evidence="1">
    <location>
        <begin position="166"/>
        <end position="177"/>
    </location>
</feature>
<evidence type="ECO:0000256" key="1">
    <source>
        <dbReference type="SAM" id="MobiDB-lite"/>
    </source>
</evidence>
<sequence length="314" mass="34367">MPEAPRFNITGGTVTYVAGNQTNYNYGDRSPLPRHDPPTNYVTEESQPQPSTEETPGENGSRSEFYAGPQPPQHPTGRRPASSQQPLSQSQLGHGLHQNTPPPSTATNSPVALQTTPIPAPPLFNRHGSPRSPPSARSPPPPWAAPSSIASTPQATVSESFHPHPTSYTGMPMQAQTPFPPRFLANRSWQGPHENRPNQGFDAAEGIEHMNGYHATEGGQYVNNYRSNGTAQPPLPPRQQPPYEHSTPYYHTTSPQASAAQRSQSQAYTPHNPPYNPYMPLHGQHDPCAQNNQGSATRPFPAQPEHNYRRTPDQ</sequence>
<dbReference type="PRINTS" id="PR01217">
    <property type="entry name" value="PRICHEXTENSN"/>
</dbReference>
<name>A0A8H5CU26_9AGAR</name>
<evidence type="ECO:0000313" key="3">
    <source>
        <dbReference type="Proteomes" id="UP000559027"/>
    </source>
</evidence>
<feature type="region of interest" description="Disordered" evidence="1">
    <location>
        <begin position="217"/>
        <end position="314"/>
    </location>
</feature>
<protein>
    <submittedName>
        <fullName evidence="2">Uncharacterized protein</fullName>
    </submittedName>
</protein>
<gene>
    <name evidence="2" type="ORF">D9756_010641</name>
</gene>
<feature type="region of interest" description="Disordered" evidence="1">
    <location>
        <begin position="18"/>
        <end position="201"/>
    </location>
</feature>
<feature type="compositionally biased region" description="Low complexity" evidence="1">
    <location>
        <begin position="82"/>
        <end position="92"/>
    </location>
</feature>
<dbReference type="EMBL" id="JAACJO010000024">
    <property type="protein sequence ID" value="KAF5347613.1"/>
    <property type="molecule type" value="Genomic_DNA"/>
</dbReference>
<feature type="compositionally biased region" description="Polar residues" evidence="1">
    <location>
        <begin position="221"/>
        <end position="231"/>
    </location>
</feature>
<evidence type="ECO:0000313" key="2">
    <source>
        <dbReference type="EMBL" id="KAF5347613.1"/>
    </source>
</evidence>
<feature type="compositionally biased region" description="Polar residues" evidence="1">
    <location>
        <begin position="40"/>
        <end position="62"/>
    </location>
</feature>
<organism evidence="2 3">
    <name type="scientific">Leucocoprinus leucothites</name>
    <dbReference type="NCBI Taxonomy" id="201217"/>
    <lineage>
        <taxon>Eukaryota</taxon>
        <taxon>Fungi</taxon>
        <taxon>Dikarya</taxon>
        <taxon>Basidiomycota</taxon>
        <taxon>Agaricomycotina</taxon>
        <taxon>Agaricomycetes</taxon>
        <taxon>Agaricomycetidae</taxon>
        <taxon>Agaricales</taxon>
        <taxon>Agaricineae</taxon>
        <taxon>Agaricaceae</taxon>
        <taxon>Leucocoprinus</taxon>
    </lineage>
</organism>
<dbReference type="Proteomes" id="UP000559027">
    <property type="component" value="Unassembled WGS sequence"/>
</dbReference>
<comment type="caution">
    <text evidence="2">The sequence shown here is derived from an EMBL/GenBank/DDBJ whole genome shotgun (WGS) entry which is preliminary data.</text>
</comment>
<dbReference type="AlphaFoldDB" id="A0A8H5CU26"/>
<feature type="compositionally biased region" description="Pro residues" evidence="1">
    <location>
        <begin position="131"/>
        <end position="144"/>
    </location>
</feature>
<keyword evidence="3" id="KW-1185">Reference proteome</keyword>